<sequence>MQQQVTEIIAHLAKSHNEMARIIEAKRMVAVRMAQIVDTLPNSYPNVEGIDELIEHSGTITKSVVSYLNSLADFQESLAETMGVVMKEVKEKEEE</sequence>
<dbReference type="EMBL" id="CP011388">
    <property type="protein sequence ID" value="ANE46104.1"/>
    <property type="molecule type" value="Genomic_DNA"/>
</dbReference>
<name>A0A172TGT5_9BACL</name>
<protein>
    <submittedName>
        <fullName evidence="1">Nucleoside-diphosphate sugar epimerase</fullName>
    </submittedName>
</protein>
<gene>
    <name evidence="1" type="ORF">SY83_07200</name>
</gene>
<evidence type="ECO:0000313" key="2">
    <source>
        <dbReference type="Proteomes" id="UP000076927"/>
    </source>
</evidence>
<proteinExistence type="predicted"/>
<dbReference type="AlphaFoldDB" id="A0A172TGT5"/>
<dbReference type="OrthoDB" id="2624347at2"/>
<dbReference type="STRING" id="1178515.SY83_07200"/>
<dbReference type="PATRIC" id="fig|1178515.4.peg.1437"/>
<dbReference type="Proteomes" id="UP000076927">
    <property type="component" value="Chromosome"/>
</dbReference>
<organism evidence="1 2">
    <name type="scientific">Paenibacillus swuensis</name>
    <dbReference type="NCBI Taxonomy" id="1178515"/>
    <lineage>
        <taxon>Bacteria</taxon>
        <taxon>Bacillati</taxon>
        <taxon>Bacillota</taxon>
        <taxon>Bacilli</taxon>
        <taxon>Bacillales</taxon>
        <taxon>Paenibacillaceae</taxon>
        <taxon>Paenibacillus</taxon>
    </lineage>
</organism>
<reference evidence="1 2" key="1">
    <citation type="submission" date="2015-01" db="EMBL/GenBank/DDBJ databases">
        <title>Paenibacillus swuensis/DY6/whole genome sequencing.</title>
        <authorList>
            <person name="Kim M.K."/>
            <person name="Srinivasan S."/>
            <person name="Lee J.-J."/>
        </authorList>
    </citation>
    <scope>NUCLEOTIDE SEQUENCE [LARGE SCALE GENOMIC DNA]</scope>
    <source>
        <strain evidence="1 2">DY6</strain>
    </source>
</reference>
<keyword evidence="2" id="KW-1185">Reference proteome</keyword>
<dbReference type="KEGG" id="pswu:SY83_07200"/>
<accession>A0A172TGT5</accession>
<dbReference type="RefSeq" id="WP_068605535.1">
    <property type="nucleotide sequence ID" value="NZ_CP011388.1"/>
</dbReference>
<evidence type="ECO:0000313" key="1">
    <source>
        <dbReference type="EMBL" id="ANE46104.1"/>
    </source>
</evidence>